<evidence type="ECO:0008006" key="3">
    <source>
        <dbReference type="Google" id="ProtNLM"/>
    </source>
</evidence>
<name>A0A8J5Y5I8_9ROSI</name>
<dbReference type="PANTHER" id="PTHR46033">
    <property type="entry name" value="PROTEIN MAIN-LIKE 2"/>
    <property type="match status" value="1"/>
</dbReference>
<protein>
    <recommendedName>
        <fullName evidence="3">Aminotransferase-like plant mobile domain-containing protein</fullName>
    </recommendedName>
</protein>
<reference evidence="1 2" key="1">
    <citation type="journal article" date="2021" name="bioRxiv">
        <title>The Gossypium anomalum genome as a resource for cotton improvement and evolutionary analysis of hybrid incompatibility.</title>
        <authorList>
            <person name="Grover C.E."/>
            <person name="Yuan D."/>
            <person name="Arick M.A."/>
            <person name="Miller E.R."/>
            <person name="Hu G."/>
            <person name="Peterson D.G."/>
            <person name="Wendel J.F."/>
            <person name="Udall J.A."/>
        </authorList>
    </citation>
    <scope>NUCLEOTIDE SEQUENCE [LARGE SCALE GENOMIC DNA]</scope>
    <source>
        <strain evidence="1">JFW-Udall</strain>
        <tissue evidence="1">Leaf</tissue>
    </source>
</reference>
<dbReference type="PANTHER" id="PTHR46033:SF8">
    <property type="entry name" value="PROTEIN MAINTENANCE OF MERISTEMS-LIKE"/>
    <property type="match status" value="1"/>
</dbReference>
<dbReference type="GO" id="GO:0010073">
    <property type="term" value="P:meristem maintenance"/>
    <property type="evidence" value="ECO:0007669"/>
    <property type="project" value="InterPro"/>
</dbReference>
<dbReference type="OrthoDB" id="960611at2759"/>
<sequence length="180" mass="20998">MSSPPSPLIENYLREVDFWHVTNIGQWCKLDPKPISAFIERWRLEMHTFHLPCEQLRLPVDGSVLTGSVQSADWGAICYDLLEQLANLVGGLPCWQHCTGRCAGRRNQIKLKSEFQWTPPYEDPAIWAIISDKFFQNLNIWHVKVPLVNYATVEMHQTDSVTPLTLTHRRKRVTEYYRTF</sequence>
<comment type="caution">
    <text evidence="1">The sequence shown here is derived from an EMBL/GenBank/DDBJ whole genome shotgun (WGS) entry which is preliminary data.</text>
</comment>
<dbReference type="Proteomes" id="UP000701853">
    <property type="component" value="Chromosome 9"/>
</dbReference>
<evidence type="ECO:0000313" key="1">
    <source>
        <dbReference type="EMBL" id="KAG8483176.1"/>
    </source>
</evidence>
<organism evidence="1 2">
    <name type="scientific">Gossypium anomalum</name>
    <dbReference type="NCBI Taxonomy" id="47600"/>
    <lineage>
        <taxon>Eukaryota</taxon>
        <taxon>Viridiplantae</taxon>
        <taxon>Streptophyta</taxon>
        <taxon>Embryophyta</taxon>
        <taxon>Tracheophyta</taxon>
        <taxon>Spermatophyta</taxon>
        <taxon>Magnoliopsida</taxon>
        <taxon>eudicotyledons</taxon>
        <taxon>Gunneridae</taxon>
        <taxon>Pentapetalae</taxon>
        <taxon>rosids</taxon>
        <taxon>malvids</taxon>
        <taxon>Malvales</taxon>
        <taxon>Malvaceae</taxon>
        <taxon>Malvoideae</taxon>
        <taxon>Gossypium</taxon>
    </lineage>
</organism>
<gene>
    <name evidence="1" type="ORF">CXB51_022166</name>
</gene>
<dbReference type="AlphaFoldDB" id="A0A8J5Y5I8"/>
<evidence type="ECO:0000313" key="2">
    <source>
        <dbReference type="Proteomes" id="UP000701853"/>
    </source>
</evidence>
<dbReference type="InterPro" id="IPR044824">
    <property type="entry name" value="MAIN-like"/>
</dbReference>
<dbReference type="EMBL" id="JAHUZN010000009">
    <property type="protein sequence ID" value="KAG8483176.1"/>
    <property type="molecule type" value="Genomic_DNA"/>
</dbReference>
<keyword evidence="2" id="KW-1185">Reference proteome</keyword>
<accession>A0A8J5Y5I8</accession>
<proteinExistence type="predicted"/>